<reference evidence="1 2" key="1">
    <citation type="submission" date="2017-07" db="EMBL/GenBank/DDBJ databases">
        <title>Complete Genome Sequence of the cosmetic ferment Vitreoscilla filiformis (ATCC15551).</title>
        <authorList>
            <person name="Contreras S."/>
            <person name="Sagory-Zalkind P."/>
            <person name="Blanquart H."/>
            <person name="Iltis A."/>
            <person name="Morand S.C."/>
        </authorList>
    </citation>
    <scope>NUCLEOTIDE SEQUENCE [LARGE SCALE GENOMIC DNA]</scope>
    <source>
        <strain evidence="1 2">ATCC 15551</strain>
    </source>
</reference>
<dbReference type="PIRSF" id="PIRSF009151">
    <property type="entry name" value="DUF779"/>
    <property type="match status" value="1"/>
</dbReference>
<protein>
    <submittedName>
        <fullName evidence="1">Acetaldehyde dehydrogenase</fullName>
    </submittedName>
</protein>
<evidence type="ECO:0000313" key="1">
    <source>
        <dbReference type="EMBL" id="ASM76081.1"/>
    </source>
</evidence>
<sequence length="125" mass="13651">MVERVIPTPAAQALIDTLKKRHGPDLMFYQSHGCCDGSTPMCLKVGEMPLTPQDVRMGELAGVPFYAARAQYEYLQGGQVIIDAKPGGLGTFSLEDGENMHFAGTQRLWTDAESAWLQAHPLPGF</sequence>
<organism evidence="1 2">
    <name type="scientific">Vitreoscilla filiformis</name>
    <dbReference type="NCBI Taxonomy" id="63"/>
    <lineage>
        <taxon>Bacteria</taxon>
        <taxon>Pseudomonadati</taxon>
        <taxon>Pseudomonadota</taxon>
        <taxon>Betaproteobacteria</taxon>
        <taxon>Neisseriales</taxon>
        <taxon>Neisseriaceae</taxon>
        <taxon>Vitreoscilla</taxon>
    </lineage>
</organism>
<dbReference type="InterPro" id="IPR008497">
    <property type="entry name" value="DUF779"/>
</dbReference>
<dbReference type="OrthoDB" id="3725739at2"/>
<dbReference type="AlphaFoldDB" id="A0A221KAN1"/>
<evidence type="ECO:0000313" key="2">
    <source>
        <dbReference type="Proteomes" id="UP000199729"/>
    </source>
</evidence>
<dbReference type="Proteomes" id="UP000199729">
    <property type="component" value="Chromosome"/>
</dbReference>
<dbReference type="EMBL" id="CP022423">
    <property type="protein sequence ID" value="ASM76081.1"/>
    <property type="molecule type" value="Genomic_DNA"/>
</dbReference>
<keyword evidence="2" id="KW-1185">Reference proteome</keyword>
<dbReference type="KEGG" id="vff:VITFI_CDS0302"/>
<proteinExistence type="predicted"/>
<name>A0A221KAN1_VITFI</name>
<dbReference type="RefSeq" id="WP_089415499.1">
    <property type="nucleotide sequence ID" value="NZ_CP022423.1"/>
</dbReference>
<accession>A0A221KAN1</accession>
<gene>
    <name evidence="1" type="ORF">VITFI_CDS0302</name>
</gene>
<dbReference type="Pfam" id="PF05610">
    <property type="entry name" value="DUF779"/>
    <property type="match status" value="1"/>
</dbReference>